<proteinExistence type="predicted"/>
<protein>
    <submittedName>
        <fullName evidence="2">Uncharacterized protein</fullName>
    </submittedName>
</protein>
<accession>A0A6C0HCY8</accession>
<evidence type="ECO:0000313" key="2">
    <source>
        <dbReference type="EMBL" id="QHT78502.1"/>
    </source>
</evidence>
<evidence type="ECO:0000256" key="1">
    <source>
        <dbReference type="SAM" id="Coils"/>
    </source>
</evidence>
<reference evidence="2" key="1">
    <citation type="journal article" date="2020" name="Nature">
        <title>Giant virus diversity and host interactions through global metagenomics.</title>
        <authorList>
            <person name="Schulz F."/>
            <person name="Roux S."/>
            <person name="Paez-Espino D."/>
            <person name="Jungbluth S."/>
            <person name="Walsh D.A."/>
            <person name="Denef V.J."/>
            <person name="McMahon K.D."/>
            <person name="Konstantinidis K.T."/>
            <person name="Eloe-Fadrosh E.A."/>
            <person name="Kyrpides N.C."/>
            <person name="Woyke T."/>
        </authorList>
    </citation>
    <scope>NUCLEOTIDE SEQUENCE</scope>
    <source>
        <strain evidence="2">GVMAG-M-3300023179-92</strain>
    </source>
</reference>
<name>A0A6C0HCY8_9ZZZZ</name>
<dbReference type="EMBL" id="MN739934">
    <property type="protein sequence ID" value="QHT78502.1"/>
    <property type="molecule type" value="Genomic_DNA"/>
</dbReference>
<feature type="coiled-coil region" evidence="1">
    <location>
        <begin position="110"/>
        <end position="186"/>
    </location>
</feature>
<feature type="coiled-coil region" evidence="1">
    <location>
        <begin position="233"/>
        <end position="350"/>
    </location>
</feature>
<feature type="coiled-coil region" evidence="1">
    <location>
        <begin position="448"/>
        <end position="738"/>
    </location>
</feature>
<sequence>MISCTKSKDNIDMFYFKGKRISAKKALQLQTKKGMIISECQSVYDRSTRSVREVMKKVDECESRFLSTKQKYDELYDKLTDASDSIEVLNKICLSREFKQKVEDSFKQATDELNKEINVHKIKLTELNKEKEQLNKRIDENIININDLTDLVERSKDELRILKEMNAEEKELKASIKSQLDDLTKTCSDRPALQQSIIMLTKGLNEQRALFQDKEALLQAQIIDYDTEVKRTLEQLKVSEEKYNKTLLALEDNQILLQNLRTDIEKLQRDNSSMSNEISELQKEVITGKEAARILEELKVELKNNNERETELLNKLKEEKDELLQKDLELQRVKELIEDWMGKFKKLEDECSDRPTLMKKISELEEMLTSGSLNLKTKEENELVLTKQVNDIQKQLENTNKTLKELEDVCSDRPQLLLKVDKLQSFVDESTELLKKRDNELTSVKTVLSNIEDNYEEEVKQKKKIQEEKKKLSEELAQLYDQSTAQLKKSNDSKLEIQQKVINLQKENKEINKTFEESLAKLNEEQKKRNKTEDDLTKSIKQIEELDLTVSTLTEKLDNRDKDIQKELKENDLLKTVIQEQKDKLETYVNQNKEKDIRIEELMREVEALKELNVTSANKEVYDFEKLNIELQKKDEIVAQHEKDMKKFKSIVDINLKTIETERAKSKRLQQELADEKVTSEKLLELSKERQKGCKNIGEKLTEAEDKLKKLKDCCGERSKLLLKIEELKGDIESIKNAAKTEGPSRLTMEMRIKHLRRKY</sequence>
<organism evidence="2">
    <name type="scientific">viral metagenome</name>
    <dbReference type="NCBI Taxonomy" id="1070528"/>
    <lineage>
        <taxon>unclassified sequences</taxon>
        <taxon>metagenomes</taxon>
        <taxon>organismal metagenomes</taxon>
    </lineage>
</organism>
<dbReference type="AlphaFoldDB" id="A0A6C0HCY8"/>
<keyword evidence="1" id="KW-0175">Coiled coil</keyword>